<proteinExistence type="predicted"/>
<evidence type="ECO:0000313" key="3">
    <source>
        <dbReference type="Proteomes" id="UP000024836"/>
    </source>
</evidence>
<evidence type="ECO:0000313" key="2">
    <source>
        <dbReference type="EMBL" id="KCV81625.1"/>
    </source>
</evidence>
<comment type="caution">
    <text evidence="2">The sequence shown here is derived from an EMBL/GenBank/DDBJ whole genome shotgun (WGS) entry which is preliminary data.</text>
</comment>
<dbReference type="PATRIC" id="fig|1461693.3.peg.2425"/>
<keyword evidence="3" id="KW-1185">Reference proteome</keyword>
<evidence type="ECO:0000259" key="1">
    <source>
        <dbReference type="Pfam" id="PF01863"/>
    </source>
</evidence>
<dbReference type="Proteomes" id="UP000024836">
    <property type="component" value="Unassembled WGS sequence"/>
</dbReference>
<dbReference type="AlphaFoldDB" id="A0A058ZK87"/>
<dbReference type="RefSeq" id="WP_035251777.1">
    <property type="nucleotide sequence ID" value="NZ_AQQY01000007.1"/>
</dbReference>
<dbReference type="InterPro" id="IPR002725">
    <property type="entry name" value="YgjP-like_metallopeptidase"/>
</dbReference>
<name>A0A058ZK87_9RHOB</name>
<organism evidence="2 3">
    <name type="scientific">Actibacterium atlanticum</name>
    <dbReference type="NCBI Taxonomy" id="1461693"/>
    <lineage>
        <taxon>Bacteria</taxon>
        <taxon>Pseudomonadati</taxon>
        <taxon>Pseudomonadota</taxon>
        <taxon>Alphaproteobacteria</taxon>
        <taxon>Rhodobacterales</taxon>
        <taxon>Roseobacteraceae</taxon>
        <taxon>Actibacterium</taxon>
    </lineage>
</organism>
<dbReference type="CDD" id="cd07344">
    <property type="entry name" value="M48_yhfN_like"/>
    <property type="match status" value="1"/>
</dbReference>
<dbReference type="Gene3D" id="3.30.2010.10">
    <property type="entry name" value="Metalloproteases ('zincins'), catalytic domain"/>
    <property type="match status" value="1"/>
</dbReference>
<sequence>MRTDPKSTFLPGDPPLEIRLRRSGRARRYSLRISQLDGRVTLTLPPRAPLDDGLAFLNEKADWIRGHLKAHPDQVHVDFGTRVPFEGTLHAVMPDQVRSARVEDGEILVPVSASRPGKRVEAFLKLAARDRLAAASDKYAAMLGRPYCKLTLRDTRSRWGSCSSTGNLSYSWRLIMAPCEVLDYVAAHEVAHLQEMNHSAAFWAVVERLCPDYAVHRRWLHEQGAGLHRWRFAD</sequence>
<dbReference type="EMBL" id="AQQY01000007">
    <property type="protein sequence ID" value="KCV81625.1"/>
    <property type="molecule type" value="Genomic_DNA"/>
</dbReference>
<dbReference type="InterPro" id="IPR053136">
    <property type="entry name" value="UTP_pyrophosphatase-like"/>
</dbReference>
<dbReference type="PANTHER" id="PTHR30399:SF1">
    <property type="entry name" value="UTP PYROPHOSPHATASE"/>
    <property type="match status" value="1"/>
</dbReference>
<dbReference type="Pfam" id="PF01863">
    <property type="entry name" value="YgjP-like"/>
    <property type="match status" value="1"/>
</dbReference>
<gene>
    <name evidence="2" type="ORF">ATO10_11952</name>
</gene>
<accession>A0A058ZK87</accession>
<feature type="domain" description="YgjP-like metallopeptidase" evidence="1">
    <location>
        <begin position="28"/>
        <end position="222"/>
    </location>
</feature>
<dbReference type="OrthoDB" id="9795402at2"/>
<dbReference type="STRING" id="1461693.ATO10_11952"/>
<dbReference type="eggNOG" id="COG1451">
    <property type="taxonomic scope" value="Bacteria"/>
</dbReference>
<protein>
    <recommendedName>
        <fullName evidence="1">YgjP-like metallopeptidase domain-containing protein</fullName>
    </recommendedName>
</protein>
<reference evidence="2 3" key="1">
    <citation type="submission" date="2013-04" db="EMBL/GenBank/DDBJ databases">
        <title>Shimia sp. 22II-S11-Z10 Genome Sequencing.</title>
        <authorList>
            <person name="Lai Q."/>
            <person name="Li G."/>
            <person name="Shao Z."/>
        </authorList>
    </citation>
    <scope>NUCLEOTIDE SEQUENCE [LARGE SCALE GENOMIC DNA]</scope>
    <source>
        <strain evidence="3">22II-S11-Z10</strain>
    </source>
</reference>
<dbReference type="PANTHER" id="PTHR30399">
    <property type="entry name" value="UNCHARACTERIZED PROTEIN YGJP"/>
    <property type="match status" value="1"/>
</dbReference>